<dbReference type="InterPro" id="IPR035895">
    <property type="entry name" value="HPr-like_sf"/>
</dbReference>
<dbReference type="AlphaFoldDB" id="A0A5K1JFN5"/>
<evidence type="ECO:0000259" key="6">
    <source>
        <dbReference type="PROSITE" id="PS51350"/>
    </source>
</evidence>
<keyword evidence="4" id="KW-0762">Sugar transport</keyword>
<dbReference type="GO" id="GO:0016740">
    <property type="term" value="F:transferase activity"/>
    <property type="evidence" value="ECO:0007669"/>
    <property type="project" value="UniProtKB-KW"/>
</dbReference>
<dbReference type="PRINTS" id="PR00107">
    <property type="entry name" value="PHOSPHOCPHPR"/>
</dbReference>
<dbReference type="Gene3D" id="3.30.1340.10">
    <property type="entry name" value="HPr-like"/>
    <property type="match status" value="1"/>
</dbReference>
<dbReference type="PROSITE" id="PS51350">
    <property type="entry name" value="PTS_HPR_DOM"/>
    <property type="match status" value="1"/>
</dbReference>
<dbReference type="CDD" id="cd00367">
    <property type="entry name" value="PTS-HPr_like"/>
    <property type="match status" value="1"/>
</dbReference>
<evidence type="ECO:0000256" key="4">
    <source>
        <dbReference type="ARBA" id="ARBA00022597"/>
    </source>
</evidence>
<dbReference type="EMBL" id="CABWIE010000036">
    <property type="protein sequence ID" value="VWM03029.1"/>
    <property type="molecule type" value="Genomic_DNA"/>
</dbReference>
<dbReference type="InterPro" id="IPR050399">
    <property type="entry name" value="HPr"/>
</dbReference>
<evidence type="ECO:0000256" key="1">
    <source>
        <dbReference type="ARBA" id="ARBA00003681"/>
    </source>
</evidence>
<name>A0A5K1JFN5_9ACTN</name>
<keyword evidence="7" id="KW-0808">Transferase</keyword>
<proteinExistence type="predicted"/>
<evidence type="ECO:0000256" key="5">
    <source>
        <dbReference type="ARBA" id="ARBA00033055"/>
    </source>
</evidence>
<evidence type="ECO:0000313" key="8">
    <source>
        <dbReference type="Proteomes" id="UP000361836"/>
    </source>
</evidence>
<dbReference type="SUPFAM" id="SSF55594">
    <property type="entry name" value="HPr-like"/>
    <property type="match status" value="1"/>
</dbReference>
<accession>A0A5K1JFN5</accession>
<keyword evidence="8" id="KW-1185">Reference proteome</keyword>
<keyword evidence="3" id="KW-0813">Transport</keyword>
<dbReference type="NCBIfam" id="TIGR01003">
    <property type="entry name" value="PTS_HPr_family"/>
    <property type="match status" value="1"/>
</dbReference>
<dbReference type="PROSITE" id="PS00369">
    <property type="entry name" value="PTS_HPR_HIS"/>
    <property type="match status" value="1"/>
</dbReference>
<dbReference type="InterPro" id="IPR001020">
    <property type="entry name" value="PTS_HPr_His_P_site"/>
</dbReference>
<dbReference type="InterPro" id="IPR000032">
    <property type="entry name" value="HPr-like"/>
</dbReference>
<dbReference type="PANTHER" id="PTHR33705">
    <property type="entry name" value="PHOSPHOCARRIER PROTEIN HPR"/>
    <property type="match status" value="1"/>
</dbReference>
<sequence length="90" mass="9485">MYSKNVMIVNPTGLHARPAATLATEAAKFASKIEVRNASKDGDFKDAKSMIAIMTSGITQNDEVELRAEGDDEVAAVDALVALIEGGFGE</sequence>
<evidence type="ECO:0000256" key="3">
    <source>
        <dbReference type="ARBA" id="ARBA00022448"/>
    </source>
</evidence>
<comment type="function">
    <text evidence="1">General (non sugar-specific) component of the phosphoenolpyruvate-dependent sugar phosphotransferase system (sugar PTS). This major carbohydrate active-transport system catalyzes the phosphorylation of incoming sugar substrates concomitantly with their translocation across the cell membrane. The phosphoryl group from phosphoenolpyruvate (PEP) is transferred to the phosphoryl carrier protein HPr by enzyme I. Phospho-HPr then transfers it to the PTS EIIA domain.</text>
</comment>
<dbReference type="Pfam" id="PF00381">
    <property type="entry name" value="PTS-HPr"/>
    <property type="match status" value="1"/>
</dbReference>
<protein>
    <recommendedName>
        <fullName evidence="2">Phosphocarrier protein HPr</fullName>
    </recommendedName>
    <alternativeName>
        <fullName evidence="5">Histidine-containing protein</fullName>
    </alternativeName>
</protein>
<dbReference type="RefSeq" id="WP_152077258.1">
    <property type="nucleotide sequence ID" value="NZ_CAAKNU010000010.1"/>
</dbReference>
<dbReference type="Proteomes" id="UP000361836">
    <property type="component" value="Unassembled WGS sequence"/>
</dbReference>
<organism evidence="7 8">
    <name type="scientific">Collinsella aerofaciens</name>
    <dbReference type="NCBI Taxonomy" id="74426"/>
    <lineage>
        <taxon>Bacteria</taxon>
        <taxon>Bacillati</taxon>
        <taxon>Actinomycetota</taxon>
        <taxon>Coriobacteriia</taxon>
        <taxon>Coriobacteriales</taxon>
        <taxon>Coriobacteriaceae</taxon>
        <taxon>Collinsella</taxon>
    </lineage>
</organism>
<feature type="domain" description="HPr" evidence="6">
    <location>
        <begin position="1"/>
        <end position="90"/>
    </location>
</feature>
<gene>
    <name evidence="7" type="primary">ptsH_3</name>
    <name evidence="7" type="ORF">KCJAJFAP_01234</name>
</gene>
<reference evidence="7 8" key="1">
    <citation type="submission" date="2019-10" db="EMBL/GenBank/DDBJ databases">
        <authorList>
            <person name="Wolf R A."/>
        </authorList>
    </citation>
    <scope>NUCLEOTIDE SEQUENCE [LARGE SCALE GENOMIC DNA]</scope>
    <source>
        <strain evidence="7">Collinsella_aerofaciens_MC2</strain>
    </source>
</reference>
<dbReference type="PANTHER" id="PTHR33705:SF1">
    <property type="entry name" value="PHOSPHOCARRIER PROTEIN HPR"/>
    <property type="match status" value="1"/>
</dbReference>
<evidence type="ECO:0000313" key="7">
    <source>
        <dbReference type="EMBL" id="VWM03029.1"/>
    </source>
</evidence>
<evidence type="ECO:0000256" key="2">
    <source>
        <dbReference type="ARBA" id="ARBA00020422"/>
    </source>
</evidence>